<dbReference type="AlphaFoldDB" id="A0A923PH69"/>
<gene>
    <name evidence="2" type="ORF">H9S92_00580</name>
</gene>
<name>A0A923PH69_9BACT</name>
<evidence type="ECO:0000313" key="3">
    <source>
        <dbReference type="Proteomes" id="UP000650081"/>
    </source>
</evidence>
<dbReference type="RefSeq" id="WP_187464785.1">
    <property type="nucleotide sequence ID" value="NZ_JACSIT010000034.1"/>
</dbReference>
<dbReference type="Proteomes" id="UP000650081">
    <property type="component" value="Unassembled WGS sequence"/>
</dbReference>
<organism evidence="2 3">
    <name type="scientific">Neolewinella lacunae</name>
    <dbReference type="NCBI Taxonomy" id="1517758"/>
    <lineage>
        <taxon>Bacteria</taxon>
        <taxon>Pseudomonadati</taxon>
        <taxon>Bacteroidota</taxon>
        <taxon>Saprospiria</taxon>
        <taxon>Saprospirales</taxon>
        <taxon>Lewinellaceae</taxon>
        <taxon>Neolewinella</taxon>
    </lineage>
</organism>
<keyword evidence="1" id="KW-0732">Signal</keyword>
<evidence type="ECO:0000256" key="1">
    <source>
        <dbReference type="SAM" id="SignalP"/>
    </source>
</evidence>
<feature type="chain" id="PRO_5037253634" evidence="1">
    <location>
        <begin position="21"/>
        <end position="508"/>
    </location>
</feature>
<comment type="caution">
    <text evidence="2">The sequence shown here is derived from an EMBL/GenBank/DDBJ whole genome shotgun (WGS) entry which is preliminary data.</text>
</comment>
<keyword evidence="3" id="KW-1185">Reference proteome</keyword>
<feature type="signal peptide" evidence="1">
    <location>
        <begin position="1"/>
        <end position="20"/>
    </location>
</feature>
<evidence type="ECO:0000313" key="2">
    <source>
        <dbReference type="EMBL" id="MBC6992646.1"/>
    </source>
</evidence>
<accession>A0A923PH69</accession>
<reference evidence="2" key="1">
    <citation type="submission" date="2020-08" db="EMBL/GenBank/DDBJ databases">
        <title>Lewinella bacteria from marine environments.</title>
        <authorList>
            <person name="Zhong Y."/>
        </authorList>
    </citation>
    <scope>NUCLEOTIDE SEQUENCE</scope>
    <source>
        <strain evidence="2">KCTC 42187</strain>
    </source>
</reference>
<protein>
    <submittedName>
        <fullName evidence="2">Uncharacterized protein</fullName>
    </submittedName>
</protein>
<sequence>MRYVFFLFLLLVAAALPAQSALHLDRPFHIAGEVTWFSVYLPQPAPPKVRVGIYAPDGSEIDYFFLATDAAGRAAGHYRWPFALKTGYYRLALSARTGAATTADLGTFQHPVYENKRPEAGALVADPAPVPPTAGALKLTLAGNRVTIDGLENGAYSVSVFNADLLGTNAATVVESTTQGSGPWRDTLFYPARALTAAAEPFQTNLLPVFDPARFAFGFAKTEANGDFSLELPGFEGQKTVQARALEGIDLRPSLLTLRLPALTQAPPLTQTVATYLDLYRRRQKIYQLFATVETELEASPAAEKRKSLKPNRDFAVQDYKAFPDMYTFFKEVAGELRVRLKKEQYSAQLYNAPNQRFFAENPLYIVDGKLTRDDNYVNRLSPAEVSYLAFYYVGAELRRDFPALGNNGVVQIETLRPAQKFPAADADDLLTVKGLQPSLDFPVRRPAEDDVPALSPLLYWTTGSGTASATFELPATDDYGNYRVVVVARSATGQLVSASHLYEVMVK</sequence>
<dbReference type="EMBL" id="JACSIT010000034">
    <property type="protein sequence ID" value="MBC6992646.1"/>
    <property type="molecule type" value="Genomic_DNA"/>
</dbReference>
<proteinExistence type="predicted"/>